<dbReference type="SUPFAM" id="SSF48452">
    <property type="entry name" value="TPR-like"/>
    <property type="match status" value="1"/>
</dbReference>
<dbReference type="FunFam" id="1.25.40.10:FF:000213">
    <property type="entry name" value="Tetratricopeptide repeat domain 36"/>
    <property type="match status" value="1"/>
</dbReference>
<proteinExistence type="inferred from homology"/>
<gene>
    <name evidence="4" type="ORF">PMAYCL1PPCAC_07833</name>
</gene>
<dbReference type="PANTHER" id="PTHR21405:SF0">
    <property type="entry name" value="TETRATRICOPEPTIDE REPEAT PROTEIN 36"/>
    <property type="match status" value="1"/>
</dbReference>
<dbReference type="InterPro" id="IPR011990">
    <property type="entry name" value="TPR-like_helical_dom_sf"/>
</dbReference>
<evidence type="ECO:0000256" key="3">
    <source>
        <dbReference type="ARBA" id="ARBA00022803"/>
    </source>
</evidence>
<dbReference type="Proteomes" id="UP001328107">
    <property type="component" value="Unassembled WGS sequence"/>
</dbReference>
<dbReference type="SMART" id="SM00028">
    <property type="entry name" value="TPR"/>
    <property type="match status" value="3"/>
</dbReference>
<comment type="similarity">
    <text evidence="1">Belongs to the TTC36 family.</text>
</comment>
<accession>A0AAN5C528</accession>
<sequence length="179" mass="19353">GSSKMATAHDKEVLNAILNPLMPTGDVKDIEEDAPIYHPSIDECRRFEQEGILAAEKKELEKAIELFTKAIQACPIAPSAFNNRAQALQLSGRPEEAFPDLDESIRLSGGKGRSACQAFTQRAMIHRLRDDKEAAKADFSSAASLGSPFARMQLAMMNPYAAMCNAALAKVMGDLKGGN</sequence>
<dbReference type="PANTHER" id="PTHR21405">
    <property type="entry name" value="CDNA SEQUENCE BC021608"/>
    <property type="match status" value="1"/>
</dbReference>
<name>A0AAN5C528_9BILA</name>
<evidence type="ECO:0000313" key="4">
    <source>
        <dbReference type="EMBL" id="GMR37638.1"/>
    </source>
</evidence>
<comment type="caution">
    <text evidence="4">The sequence shown here is derived from an EMBL/GenBank/DDBJ whole genome shotgun (WGS) entry which is preliminary data.</text>
</comment>
<reference evidence="5" key="1">
    <citation type="submission" date="2022-10" db="EMBL/GenBank/DDBJ databases">
        <title>Genome assembly of Pristionchus species.</title>
        <authorList>
            <person name="Yoshida K."/>
            <person name="Sommer R.J."/>
        </authorList>
    </citation>
    <scope>NUCLEOTIDE SEQUENCE [LARGE SCALE GENOMIC DNA]</scope>
    <source>
        <strain evidence="5">RS5460</strain>
    </source>
</reference>
<evidence type="ECO:0000256" key="1">
    <source>
        <dbReference type="ARBA" id="ARBA00006995"/>
    </source>
</evidence>
<dbReference type="Gene3D" id="1.25.40.10">
    <property type="entry name" value="Tetratricopeptide repeat domain"/>
    <property type="match status" value="1"/>
</dbReference>
<keyword evidence="5" id="KW-1185">Reference proteome</keyword>
<dbReference type="AlphaFoldDB" id="A0AAN5C528"/>
<protein>
    <recommendedName>
        <fullName evidence="6">Tetratricopeptide repeat-containing protein</fullName>
    </recommendedName>
</protein>
<evidence type="ECO:0000256" key="2">
    <source>
        <dbReference type="ARBA" id="ARBA00022737"/>
    </source>
</evidence>
<dbReference type="InterPro" id="IPR019734">
    <property type="entry name" value="TPR_rpt"/>
</dbReference>
<dbReference type="GO" id="GO:0006570">
    <property type="term" value="P:tyrosine metabolic process"/>
    <property type="evidence" value="ECO:0007669"/>
    <property type="project" value="TreeGrafter"/>
</dbReference>
<keyword evidence="3" id="KW-0802">TPR repeat</keyword>
<evidence type="ECO:0008006" key="6">
    <source>
        <dbReference type="Google" id="ProtNLM"/>
    </source>
</evidence>
<organism evidence="4 5">
    <name type="scientific">Pristionchus mayeri</name>
    <dbReference type="NCBI Taxonomy" id="1317129"/>
    <lineage>
        <taxon>Eukaryota</taxon>
        <taxon>Metazoa</taxon>
        <taxon>Ecdysozoa</taxon>
        <taxon>Nematoda</taxon>
        <taxon>Chromadorea</taxon>
        <taxon>Rhabditida</taxon>
        <taxon>Rhabditina</taxon>
        <taxon>Diplogasteromorpha</taxon>
        <taxon>Diplogasteroidea</taxon>
        <taxon>Neodiplogasteridae</taxon>
        <taxon>Pristionchus</taxon>
    </lineage>
</organism>
<evidence type="ECO:0000313" key="5">
    <source>
        <dbReference type="Proteomes" id="UP001328107"/>
    </source>
</evidence>
<keyword evidence="2" id="KW-0677">Repeat</keyword>
<feature type="non-terminal residue" evidence="4">
    <location>
        <position position="1"/>
    </location>
</feature>
<dbReference type="EMBL" id="BTRK01000002">
    <property type="protein sequence ID" value="GMR37638.1"/>
    <property type="molecule type" value="Genomic_DNA"/>
</dbReference>
<dbReference type="InterPro" id="IPR038906">
    <property type="entry name" value="TTC36"/>
</dbReference>